<dbReference type="InterPro" id="IPR001466">
    <property type="entry name" value="Beta-lactam-related"/>
</dbReference>
<dbReference type="AlphaFoldDB" id="A0A4Q7KGG3"/>
<dbReference type="OrthoDB" id="503788at2"/>
<dbReference type="EMBL" id="SGWQ01000010">
    <property type="protein sequence ID" value="RZS33938.1"/>
    <property type="molecule type" value="Genomic_DNA"/>
</dbReference>
<keyword evidence="3" id="KW-0645">Protease</keyword>
<keyword evidence="3" id="KW-0378">Hydrolase</keyword>
<evidence type="ECO:0000313" key="3">
    <source>
        <dbReference type="EMBL" id="RZS33938.1"/>
    </source>
</evidence>
<keyword evidence="1" id="KW-0732">Signal</keyword>
<dbReference type="RefSeq" id="WP_130347203.1">
    <property type="nucleotide sequence ID" value="NZ_SGWQ01000010.1"/>
</dbReference>
<evidence type="ECO:0000259" key="2">
    <source>
        <dbReference type="Pfam" id="PF00144"/>
    </source>
</evidence>
<name>A0A4Q7KGG3_9PSEU</name>
<dbReference type="Pfam" id="PF00144">
    <property type="entry name" value="Beta-lactamase"/>
    <property type="match status" value="1"/>
</dbReference>
<dbReference type="Gene3D" id="3.40.710.10">
    <property type="entry name" value="DD-peptidase/beta-lactamase superfamily"/>
    <property type="match status" value="1"/>
</dbReference>
<comment type="caution">
    <text evidence="3">The sequence shown here is derived from an EMBL/GenBank/DDBJ whole genome shotgun (WGS) entry which is preliminary data.</text>
</comment>
<dbReference type="InterPro" id="IPR050491">
    <property type="entry name" value="AmpC-like"/>
</dbReference>
<evidence type="ECO:0000256" key="1">
    <source>
        <dbReference type="SAM" id="SignalP"/>
    </source>
</evidence>
<feature type="domain" description="Beta-lactamase-related" evidence="2">
    <location>
        <begin position="51"/>
        <end position="355"/>
    </location>
</feature>
<evidence type="ECO:0000313" key="4">
    <source>
        <dbReference type="Proteomes" id="UP000294257"/>
    </source>
</evidence>
<organism evidence="3 4">
    <name type="scientific">Herbihabitans rhizosphaerae</name>
    <dbReference type="NCBI Taxonomy" id="1872711"/>
    <lineage>
        <taxon>Bacteria</taxon>
        <taxon>Bacillati</taxon>
        <taxon>Actinomycetota</taxon>
        <taxon>Actinomycetes</taxon>
        <taxon>Pseudonocardiales</taxon>
        <taxon>Pseudonocardiaceae</taxon>
        <taxon>Herbihabitans</taxon>
    </lineage>
</organism>
<accession>A0A4Q7KGG3</accession>
<dbReference type="SUPFAM" id="SSF56601">
    <property type="entry name" value="beta-lactamase/transpeptidase-like"/>
    <property type="match status" value="1"/>
</dbReference>
<reference evidence="3 4" key="1">
    <citation type="submission" date="2019-02" db="EMBL/GenBank/DDBJ databases">
        <title>Genomic Encyclopedia of Type Strains, Phase IV (KMG-IV): sequencing the most valuable type-strain genomes for metagenomic binning, comparative biology and taxonomic classification.</title>
        <authorList>
            <person name="Goeker M."/>
        </authorList>
    </citation>
    <scope>NUCLEOTIDE SEQUENCE [LARGE SCALE GENOMIC DNA]</scope>
    <source>
        <strain evidence="3 4">DSM 101727</strain>
    </source>
</reference>
<dbReference type="PANTHER" id="PTHR46825:SF7">
    <property type="entry name" value="D-ALANYL-D-ALANINE CARBOXYPEPTIDASE"/>
    <property type="match status" value="1"/>
</dbReference>
<dbReference type="InterPro" id="IPR012338">
    <property type="entry name" value="Beta-lactam/transpept-like"/>
</dbReference>
<proteinExistence type="predicted"/>
<protein>
    <submittedName>
        <fullName evidence="3">D-alanyl-D-alanine carboxypeptidase</fullName>
    </submittedName>
</protein>
<keyword evidence="4" id="KW-1185">Reference proteome</keyword>
<dbReference type="PANTHER" id="PTHR46825">
    <property type="entry name" value="D-ALANYL-D-ALANINE-CARBOXYPEPTIDASE/ENDOPEPTIDASE AMPH"/>
    <property type="match status" value="1"/>
</dbReference>
<sequence length="377" mass="39478">MFRQSTKRVAFAATAIAVATVAAIVPWSAQADGRADDHSDTLRVLIGHHNHAGPGAVVVAGNGAGPWHLWAGAGNVPQNKPIGPADRIRIASQTKTMTAAIVLQLVGEGKIDLDSPIERYLPGLVQGNGYDGNKISVRQILQQTAGLAEFVKGGDSINRTYTLEQLVRAGLSNPPAFAPGTSWGYSNTNYAVAGMLVERITGTSVNAAIADRITVPLGLSQTRLPAPGDHTIGAPATHGYSGFQNGSIFFWQDVSNSFEPSYLSSAGGVVSTPEDMAKFVSALVAGKVVPQAQLAEMRKIVPTPYWDGYGLGLTRLELPCGGEAWGHYGDWLGYSSGTMATADGRYASMVTNTRVATALPEGSTRDNVLESALCGSG</sequence>
<feature type="signal peptide" evidence="1">
    <location>
        <begin position="1"/>
        <end position="31"/>
    </location>
</feature>
<gene>
    <name evidence="3" type="ORF">EV193_11088</name>
</gene>
<feature type="chain" id="PRO_5020802904" evidence="1">
    <location>
        <begin position="32"/>
        <end position="377"/>
    </location>
</feature>
<dbReference type="Proteomes" id="UP000294257">
    <property type="component" value="Unassembled WGS sequence"/>
</dbReference>
<keyword evidence="3" id="KW-0121">Carboxypeptidase</keyword>
<dbReference type="GO" id="GO:0004180">
    <property type="term" value="F:carboxypeptidase activity"/>
    <property type="evidence" value="ECO:0007669"/>
    <property type="project" value="UniProtKB-KW"/>
</dbReference>